<dbReference type="Proteomes" id="UP000243136">
    <property type="component" value="Chromosome"/>
</dbReference>
<organism evidence="2 3">
    <name type="scientific">Capnocytophaga canimorsus</name>
    <dbReference type="NCBI Taxonomy" id="28188"/>
    <lineage>
        <taxon>Bacteria</taxon>
        <taxon>Pseudomonadati</taxon>
        <taxon>Bacteroidota</taxon>
        <taxon>Flavobacteriia</taxon>
        <taxon>Flavobacteriales</taxon>
        <taxon>Flavobacteriaceae</taxon>
        <taxon>Capnocytophaga</taxon>
    </lineage>
</organism>
<evidence type="ECO:0000313" key="3">
    <source>
        <dbReference type="Proteomes" id="UP000243136"/>
    </source>
</evidence>
<gene>
    <name evidence="2" type="ORF">CGC56_04445</name>
</gene>
<name>A0A250G264_9FLAO</name>
<feature type="domain" description="Tll0287-like" evidence="1">
    <location>
        <begin position="60"/>
        <end position="211"/>
    </location>
</feature>
<evidence type="ECO:0000313" key="2">
    <source>
        <dbReference type="EMBL" id="ATA91482.1"/>
    </source>
</evidence>
<dbReference type="AlphaFoldDB" id="A0A250G264"/>
<dbReference type="Pfam" id="PF11845">
    <property type="entry name" value="Tll0287-like"/>
    <property type="match status" value="1"/>
</dbReference>
<accession>A0A250G264</accession>
<protein>
    <recommendedName>
        <fullName evidence="1">Tll0287-like domain-containing protein</fullName>
    </recommendedName>
</protein>
<evidence type="ECO:0000259" key="1">
    <source>
        <dbReference type="Pfam" id="PF11845"/>
    </source>
</evidence>
<dbReference type="InterPro" id="IPR021796">
    <property type="entry name" value="Tll0287-like_dom"/>
</dbReference>
<sequence>MPLLLVALFFQIFYICGLKNFIMKTLSLSLAFFLVGCSGVSRKLTDSQQEYYLKLGDSITTKAQSVLLTQVSQQIQKGGFTKAVDFCSEKALPITDSLSLSNKVSLWRITDKNRNPENAIRTTEDKNAWEALLAKMKEDSQQKHLLSLQEDGLYYYKAIPLGMPTCLACHGSTQNQIDAETQQVIQAKYPQDKAIGYQLGQLRGMWKVKLPQ</sequence>
<proteinExistence type="predicted"/>
<reference evidence="3" key="1">
    <citation type="submission" date="2017-06" db="EMBL/GenBank/DDBJ databases">
        <title>Capnocytophaga spp. assemblies.</title>
        <authorList>
            <person name="Gulvik C.A."/>
        </authorList>
    </citation>
    <scope>NUCLEOTIDE SEQUENCE [LARGE SCALE GENOMIC DNA]</scope>
    <source>
        <strain evidence="3">H5594</strain>
    </source>
</reference>
<dbReference type="EMBL" id="CP022388">
    <property type="protein sequence ID" value="ATA91482.1"/>
    <property type="molecule type" value="Genomic_DNA"/>
</dbReference>